<evidence type="ECO:0000313" key="3">
    <source>
        <dbReference type="EMBL" id="GEQ12659.1"/>
    </source>
</evidence>
<dbReference type="Pfam" id="PF08327">
    <property type="entry name" value="AHSA1"/>
    <property type="match status" value="1"/>
</dbReference>
<organism evidence="3 4">
    <name type="scientific">Knoellia locipacati</name>
    <dbReference type="NCBI Taxonomy" id="882824"/>
    <lineage>
        <taxon>Bacteria</taxon>
        <taxon>Bacillati</taxon>
        <taxon>Actinomycetota</taxon>
        <taxon>Actinomycetes</taxon>
        <taxon>Micrococcales</taxon>
        <taxon>Intrasporangiaceae</taxon>
        <taxon>Knoellia</taxon>
    </lineage>
</organism>
<proteinExistence type="inferred from homology"/>
<name>A0A512SXK1_9MICO</name>
<dbReference type="CDD" id="cd07814">
    <property type="entry name" value="SRPBCC_CalC_Aha1-like"/>
    <property type="match status" value="1"/>
</dbReference>
<reference evidence="3 4" key="1">
    <citation type="submission" date="2019-07" db="EMBL/GenBank/DDBJ databases">
        <title>Whole genome shotgun sequence of Knoellia locipacati NBRC 109775.</title>
        <authorList>
            <person name="Hosoyama A."/>
            <person name="Uohara A."/>
            <person name="Ohji S."/>
            <person name="Ichikawa N."/>
        </authorList>
    </citation>
    <scope>NUCLEOTIDE SEQUENCE [LARGE SCALE GENOMIC DNA]</scope>
    <source>
        <strain evidence="3 4">NBRC 109775</strain>
    </source>
</reference>
<dbReference type="Gene3D" id="3.30.530.20">
    <property type="match status" value="1"/>
</dbReference>
<feature type="domain" description="Activator of Hsp90 ATPase homologue 1/2-like C-terminal" evidence="2">
    <location>
        <begin position="23"/>
        <end position="159"/>
    </location>
</feature>
<dbReference type="EMBL" id="BKBA01000003">
    <property type="protein sequence ID" value="GEQ12659.1"/>
    <property type="molecule type" value="Genomic_DNA"/>
</dbReference>
<evidence type="ECO:0000313" key="4">
    <source>
        <dbReference type="Proteomes" id="UP000321793"/>
    </source>
</evidence>
<dbReference type="SUPFAM" id="SSF55961">
    <property type="entry name" value="Bet v1-like"/>
    <property type="match status" value="1"/>
</dbReference>
<keyword evidence="4" id="KW-1185">Reference proteome</keyword>
<accession>A0A512SXK1</accession>
<evidence type="ECO:0000259" key="2">
    <source>
        <dbReference type="Pfam" id="PF08327"/>
    </source>
</evidence>
<comment type="similarity">
    <text evidence="1">Belongs to the AHA1 family.</text>
</comment>
<dbReference type="RefSeq" id="WP_147062152.1">
    <property type="nucleotide sequence ID" value="NZ_BAABDN010000001.1"/>
</dbReference>
<evidence type="ECO:0000256" key="1">
    <source>
        <dbReference type="ARBA" id="ARBA00006817"/>
    </source>
</evidence>
<dbReference type="AlphaFoldDB" id="A0A512SXK1"/>
<dbReference type="Proteomes" id="UP000321793">
    <property type="component" value="Unassembled WGS sequence"/>
</dbReference>
<dbReference type="OrthoDB" id="3365660at2"/>
<comment type="caution">
    <text evidence="3">The sequence shown here is derived from an EMBL/GenBank/DDBJ whole genome shotgun (WGS) entry which is preliminary data.</text>
</comment>
<dbReference type="InterPro" id="IPR013538">
    <property type="entry name" value="ASHA1/2-like_C"/>
</dbReference>
<gene>
    <name evidence="3" type="ORF">KLO01_07060</name>
</gene>
<sequence length="164" mass="17941">MPVTDITTNSDDRSIVVTCDFPAPVSRIWEFWTDPRQLERWFGPPGYPLTVTDHDLRPGGRVTYYMTSPEGQKFGGYWDVRSVEPTSRLAYVDGFADAEGNPAEDMPLGDTVVDFSEHEGGTRVSSTTVYGSAQDLQKVLDMGMAEGLTQAVGQLDEALVADAA</sequence>
<dbReference type="InterPro" id="IPR023393">
    <property type="entry name" value="START-like_dom_sf"/>
</dbReference>
<protein>
    <submittedName>
        <fullName evidence="3">Activator of HSP90 ATPase</fullName>
    </submittedName>
</protein>